<comment type="subcellular location">
    <subcellularLocation>
        <location evidence="1 4">Cell outer membrane</location>
    </subcellularLocation>
</comment>
<proteinExistence type="inferred from homology"/>
<dbReference type="Gene3D" id="2.40.170.20">
    <property type="entry name" value="TonB-dependent receptor, beta-barrel domain"/>
    <property type="match status" value="1"/>
</dbReference>
<evidence type="ECO:0000313" key="9">
    <source>
        <dbReference type="Proteomes" id="UP001160550"/>
    </source>
</evidence>
<dbReference type="EMBL" id="JARYGX010000023">
    <property type="protein sequence ID" value="MDH7453768.1"/>
    <property type="molecule type" value="Genomic_DNA"/>
</dbReference>
<name>A0ABT6MTI4_9GAMM</name>
<dbReference type="Pfam" id="PF07715">
    <property type="entry name" value="Plug"/>
    <property type="match status" value="1"/>
</dbReference>
<feature type="domain" description="TonB-dependent receptor plug" evidence="7">
    <location>
        <begin position="71"/>
        <end position="186"/>
    </location>
</feature>
<dbReference type="InterPro" id="IPR010104">
    <property type="entry name" value="TonB_rcpt_bac"/>
</dbReference>
<comment type="similarity">
    <text evidence="4">Belongs to the TonB-dependent receptor family.</text>
</comment>
<evidence type="ECO:0000256" key="3">
    <source>
        <dbReference type="ARBA" id="ARBA00023237"/>
    </source>
</evidence>
<feature type="signal peptide" evidence="5">
    <location>
        <begin position="1"/>
        <end position="29"/>
    </location>
</feature>
<feature type="chain" id="PRO_5046351356" evidence="5">
    <location>
        <begin position="30"/>
        <end position="1062"/>
    </location>
</feature>
<keyword evidence="4" id="KW-0798">TonB box</keyword>
<accession>A0ABT6MTI4</accession>
<gene>
    <name evidence="8" type="ORF">QF205_11925</name>
</gene>
<keyword evidence="3" id="KW-0998">Cell outer membrane</keyword>
<keyword evidence="9" id="KW-1185">Reference proteome</keyword>
<dbReference type="PANTHER" id="PTHR40980:SF3">
    <property type="entry name" value="TONB-DEPENDENT RECEPTOR-LIKE BETA-BARREL DOMAIN-CONTAINING PROTEIN"/>
    <property type="match status" value="1"/>
</dbReference>
<dbReference type="RefSeq" id="WP_280942983.1">
    <property type="nucleotide sequence ID" value="NZ_JARYGX010000023.1"/>
</dbReference>
<sequence length="1062" mass="115850">MNNKKLRGLKSKAMFTFVGGVLVINPVFAQDPAQNEPVAQQTQAAAQDASTLDTIVVTGLRNSLENSMGIKRDTSGVVDAISAEDIGKFPDTNLAESLQRITGISIERRNGEGAQITARGFGPGYNMVTLNGRQIPGADAFGNGDAVTGGTGAGTRGFNFAQLASEAVSGITVYKTGRADVPSGGMGATVDILTSRPLNLPAGLTFNAGLKAGSDQSQVLGDSITPELSSIISFASADKRWGASLSTSFQQRKGGEIQATENEWRVQRWTGAPSGWGNRVEVVNAPAEGSLYAMPADLRYAFSDFERQRINAQGVLQFAPTDAVTLTLDYTHSTNEIAENRGEMTQWLQQGPFTRIEFDTNGPVATPTYIREIVETKDFGYEQQRQEQKYKLDSIGFNAVWQATDRLSFEFDAHRTENKSLPNDPITGASSTAFSFAGTSACQSAGGPYCGGNWAQEYWFNTGLPIMARTWYPASPNSDDAFNNVNGVVNPEFPPEQVGTQIQRIWYSRQDSKIEQGRIDGAFDFDNGRLSFGVDSSKVTMRRLTSNDNQQVLGNWSVNNVGEEPGFQDLIRPINIAGLFDDFSTNGAPQNAWWGNASQLAQWATGFYGTPSNFNGQYNNDNTIEEKTSAAYVQYEFDGELGAMPFNLVLGARYEQTDLRSVSSLQVPQSINWNGDNDFAITPSSEQQPFAEEAEYSYWLPNLDFSLDFTSSLKGRVSLSQTIARAPYGNLYSGPTANAPNGSVLLGFRAGGNAQNPRLLPLESDNIDVALEWYFAPASYISLTYFDKRVNNFIGNSQVQENLYGLRDPTGGPDAQAALAFLNSPECDAQIAANGGGGVNACLANPVALFTAVALLRNADVTGGLGAYTGTQAQFEAMEQLVRQPGRAIIGEPDDPLYMFNVNRPLNQQKANIDGFELGSQYFFGDSGFGIQANYTKVNGDVGIDDGAAPGVNQFALTGLSDTANVVFMYENFGWTARLAWNWRDEYLISANNQAATNPFYVEEYQQWDLSVTKQLDDNWTVGFEAINLTGEDVRWRSRNELQMVRLLDQSPRYMAAIRYTF</sequence>
<evidence type="ECO:0000256" key="1">
    <source>
        <dbReference type="ARBA" id="ARBA00004442"/>
    </source>
</evidence>
<reference evidence="8" key="1">
    <citation type="journal article" date="2007" name="Int. J. Syst. Evol. Microbiol.">
        <title>Luteimonas composti sp. nov., a moderately thermophilic bacterium isolated from food waste.</title>
        <authorList>
            <person name="Young C.C."/>
            <person name="Kampfer P."/>
            <person name="Chen W.M."/>
            <person name="Yen W.S."/>
            <person name="Arun A.B."/>
            <person name="Lai W.A."/>
            <person name="Shen F.T."/>
            <person name="Rekha P.D."/>
            <person name="Lin K.Y."/>
            <person name="Chou J.H."/>
        </authorList>
    </citation>
    <scope>NUCLEOTIDE SEQUENCE</scope>
    <source>
        <strain evidence="8">CC-YY355</strain>
    </source>
</reference>
<evidence type="ECO:0000256" key="4">
    <source>
        <dbReference type="RuleBase" id="RU003357"/>
    </source>
</evidence>
<evidence type="ECO:0000259" key="7">
    <source>
        <dbReference type="Pfam" id="PF07715"/>
    </source>
</evidence>
<reference evidence="8" key="2">
    <citation type="submission" date="2023-04" db="EMBL/GenBank/DDBJ databases">
        <authorList>
            <person name="Sun J.-Q."/>
        </authorList>
    </citation>
    <scope>NUCLEOTIDE SEQUENCE</scope>
    <source>
        <strain evidence="8">CC-YY355</strain>
    </source>
</reference>
<feature type="domain" description="TonB-dependent receptor-like beta-barrel" evidence="6">
    <location>
        <begin position="471"/>
        <end position="1029"/>
    </location>
</feature>
<dbReference type="InterPro" id="IPR012910">
    <property type="entry name" value="Plug_dom"/>
</dbReference>
<keyword evidence="2 4" id="KW-0472">Membrane</keyword>
<organism evidence="8 9">
    <name type="scientific">Luteimonas composti</name>
    <dbReference type="NCBI Taxonomy" id="398257"/>
    <lineage>
        <taxon>Bacteria</taxon>
        <taxon>Pseudomonadati</taxon>
        <taxon>Pseudomonadota</taxon>
        <taxon>Gammaproteobacteria</taxon>
        <taxon>Lysobacterales</taxon>
        <taxon>Lysobacteraceae</taxon>
        <taxon>Luteimonas</taxon>
    </lineage>
</organism>
<dbReference type="NCBIfam" id="TIGR01782">
    <property type="entry name" value="TonB-Xanth-Caul"/>
    <property type="match status" value="1"/>
</dbReference>
<evidence type="ECO:0000256" key="5">
    <source>
        <dbReference type="SAM" id="SignalP"/>
    </source>
</evidence>
<evidence type="ECO:0000259" key="6">
    <source>
        <dbReference type="Pfam" id="PF00593"/>
    </source>
</evidence>
<evidence type="ECO:0000256" key="2">
    <source>
        <dbReference type="ARBA" id="ARBA00023136"/>
    </source>
</evidence>
<protein>
    <submittedName>
        <fullName evidence="8">TonB-dependent receptor</fullName>
    </submittedName>
</protein>
<dbReference type="InterPro" id="IPR036942">
    <property type="entry name" value="Beta-barrel_TonB_sf"/>
</dbReference>
<dbReference type="Pfam" id="PF00593">
    <property type="entry name" value="TonB_dep_Rec_b-barrel"/>
    <property type="match status" value="1"/>
</dbReference>
<dbReference type="PANTHER" id="PTHR40980">
    <property type="entry name" value="PLUG DOMAIN-CONTAINING PROTEIN"/>
    <property type="match status" value="1"/>
</dbReference>
<dbReference type="Proteomes" id="UP001160550">
    <property type="component" value="Unassembled WGS sequence"/>
</dbReference>
<keyword evidence="8" id="KW-0675">Receptor</keyword>
<evidence type="ECO:0000313" key="8">
    <source>
        <dbReference type="EMBL" id="MDH7453768.1"/>
    </source>
</evidence>
<dbReference type="SUPFAM" id="SSF56935">
    <property type="entry name" value="Porins"/>
    <property type="match status" value="1"/>
</dbReference>
<dbReference type="InterPro" id="IPR037066">
    <property type="entry name" value="Plug_dom_sf"/>
</dbReference>
<dbReference type="Gene3D" id="2.170.130.10">
    <property type="entry name" value="TonB-dependent receptor, plug domain"/>
    <property type="match status" value="1"/>
</dbReference>
<keyword evidence="5" id="KW-0732">Signal</keyword>
<dbReference type="InterPro" id="IPR000531">
    <property type="entry name" value="Beta-barrel_TonB"/>
</dbReference>
<comment type="caution">
    <text evidence="8">The sequence shown here is derived from an EMBL/GenBank/DDBJ whole genome shotgun (WGS) entry which is preliminary data.</text>
</comment>